<evidence type="ECO:0000259" key="2">
    <source>
        <dbReference type="Pfam" id="PF02481"/>
    </source>
</evidence>
<dbReference type="Pfam" id="PF02481">
    <property type="entry name" value="DNA_processg_A"/>
    <property type="match status" value="1"/>
</dbReference>
<sequence>MPSDPKDWIAISQLPGIGPATLGKLFRGKWTPERLVAGHSENHLTCDTLPFPRLNRLQITQLQSYVMQRGDLWDSTNQFLEKLQRINVECLLSDSDAYPALLREAPDHPVILFVQGNMDAMHLPMVSIVGSRNASAAGLRHAYQFSRALSSAGFVVSSGLALGIDGAAHQAAVDLQLPTVAVMGTGSDRIYPVRHKKLAEKVLDTGGALVTELLPGSGPLAAHFPRRNRIISGLSTGVLVVEAALKSGSLITARMAMNQGREVFALPGSIDHPGSRGCHSLIREGAVLVESVEHMLEELSVMLGVLREVSQHAEPSDVQNNLSVNQNKILNAVDFSLTLLEEIVPRLGLIDNSLQSSLQSGLVELELLGWLESVGGGYRRIR</sequence>
<dbReference type="PANTHER" id="PTHR43022">
    <property type="entry name" value="PROTEIN SMF"/>
    <property type="match status" value="1"/>
</dbReference>
<name>A0A1I2LJA2_9GAMM</name>
<feature type="domain" description="Smf/DprA SLOG" evidence="2">
    <location>
        <begin position="91"/>
        <end position="299"/>
    </location>
</feature>
<reference evidence="4" key="1">
    <citation type="submission" date="2016-10" db="EMBL/GenBank/DDBJ databases">
        <authorList>
            <person name="Varghese N."/>
            <person name="Submissions S."/>
        </authorList>
    </citation>
    <scope>NUCLEOTIDE SEQUENCE [LARGE SCALE GENOMIC DNA]</scope>
    <source>
        <strain evidence="4">CGMCC 1.10971</strain>
    </source>
</reference>
<keyword evidence="4" id="KW-1185">Reference proteome</keyword>
<organism evidence="3 4">
    <name type="scientific">Neptunomonas qingdaonensis</name>
    <dbReference type="NCBI Taxonomy" id="1045558"/>
    <lineage>
        <taxon>Bacteria</taxon>
        <taxon>Pseudomonadati</taxon>
        <taxon>Pseudomonadota</taxon>
        <taxon>Gammaproteobacteria</taxon>
        <taxon>Oceanospirillales</taxon>
        <taxon>Oceanospirillaceae</taxon>
        <taxon>Neptunomonas</taxon>
    </lineage>
</organism>
<dbReference type="SUPFAM" id="SSF102405">
    <property type="entry name" value="MCP/YpsA-like"/>
    <property type="match status" value="1"/>
</dbReference>
<dbReference type="AlphaFoldDB" id="A0A1I2LJA2"/>
<evidence type="ECO:0000313" key="3">
    <source>
        <dbReference type="EMBL" id="SFF79143.1"/>
    </source>
</evidence>
<comment type="similarity">
    <text evidence="1">Belongs to the DprA/Smf family.</text>
</comment>
<gene>
    <name evidence="3" type="ORF">SAMN05216175_10164</name>
</gene>
<dbReference type="Gene3D" id="3.40.50.450">
    <property type="match status" value="1"/>
</dbReference>
<dbReference type="InterPro" id="IPR003488">
    <property type="entry name" value="DprA"/>
</dbReference>
<dbReference type="Proteomes" id="UP000198623">
    <property type="component" value="Unassembled WGS sequence"/>
</dbReference>
<dbReference type="STRING" id="1045558.SAMN05216175_10164"/>
<accession>A0A1I2LJA2</accession>
<proteinExistence type="inferred from homology"/>
<dbReference type="EMBL" id="FOOU01000001">
    <property type="protein sequence ID" value="SFF79143.1"/>
    <property type="molecule type" value="Genomic_DNA"/>
</dbReference>
<evidence type="ECO:0000313" key="4">
    <source>
        <dbReference type="Proteomes" id="UP000198623"/>
    </source>
</evidence>
<evidence type="ECO:0000256" key="1">
    <source>
        <dbReference type="ARBA" id="ARBA00006525"/>
    </source>
</evidence>
<protein>
    <submittedName>
        <fullName evidence="3">DNA processing protein</fullName>
    </submittedName>
</protein>
<dbReference type="RefSeq" id="WP_198064084.1">
    <property type="nucleotide sequence ID" value="NZ_FOOU01000001.1"/>
</dbReference>
<dbReference type="PANTHER" id="PTHR43022:SF1">
    <property type="entry name" value="PROTEIN SMF"/>
    <property type="match status" value="1"/>
</dbReference>
<dbReference type="InterPro" id="IPR057666">
    <property type="entry name" value="DrpA_SLOG"/>
</dbReference>
<dbReference type="NCBIfam" id="TIGR00732">
    <property type="entry name" value="dprA"/>
    <property type="match status" value="1"/>
</dbReference>
<dbReference type="GO" id="GO:0009294">
    <property type="term" value="P:DNA-mediated transformation"/>
    <property type="evidence" value="ECO:0007669"/>
    <property type="project" value="InterPro"/>
</dbReference>